<dbReference type="EMBL" id="JAHFYH010000086">
    <property type="protein sequence ID" value="KAH0214158.1"/>
    <property type="molecule type" value="Genomic_DNA"/>
</dbReference>
<dbReference type="InterPro" id="IPR049326">
    <property type="entry name" value="Rhodopsin_dom_fungi"/>
</dbReference>
<dbReference type="AlphaFoldDB" id="A0A9P8G9K0"/>
<feature type="transmembrane region" description="Helical" evidence="7">
    <location>
        <begin position="585"/>
        <end position="606"/>
    </location>
</feature>
<evidence type="ECO:0000256" key="1">
    <source>
        <dbReference type="ARBA" id="ARBA00004141"/>
    </source>
</evidence>
<comment type="similarity">
    <text evidence="5">Belongs to the SAT4 family.</text>
</comment>
<comment type="caution">
    <text evidence="9">The sequence shown here is derived from an EMBL/GenBank/DDBJ whole genome shotgun (WGS) entry which is preliminary data.</text>
</comment>
<feature type="transmembrane region" description="Helical" evidence="7">
    <location>
        <begin position="502"/>
        <end position="526"/>
    </location>
</feature>
<evidence type="ECO:0000256" key="4">
    <source>
        <dbReference type="ARBA" id="ARBA00023136"/>
    </source>
</evidence>
<evidence type="ECO:0000256" key="7">
    <source>
        <dbReference type="SAM" id="Phobius"/>
    </source>
</evidence>
<reference evidence="9" key="2">
    <citation type="submission" date="2021-08" db="EMBL/GenBank/DDBJ databases">
        <authorList>
            <person name="Gostincar C."/>
            <person name="Sun X."/>
            <person name="Song Z."/>
            <person name="Gunde-Cimerman N."/>
        </authorList>
    </citation>
    <scope>NUCLEOTIDE SEQUENCE</scope>
    <source>
        <strain evidence="9">EXF-8016</strain>
    </source>
</reference>
<dbReference type="PANTHER" id="PTHR33048:SF163">
    <property type="entry name" value="INTEGRAL MEMBRANE PROTEIN (AFU_ORTHOLOGUE AFUA_8G05510)"/>
    <property type="match status" value="1"/>
</dbReference>
<dbReference type="Pfam" id="PF20684">
    <property type="entry name" value="Fung_rhodopsin"/>
    <property type="match status" value="1"/>
</dbReference>
<keyword evidence="3 7" id="KW-1133">Transmembrane helix</keyword>
<evidence type="ECO:0000259" key="8">
    <source>
        <dbReference type="Pfam" id="PF20684"/>
    </source>
</evidence>
<protein>
    <recommendedName>
        <fullName evidence="8">Rhodopsin domain-containing protein</fullName>
    </recommendedName>
</protein>
<feature type="region of interest" description="Disordered" evidence="6">
    <location>
        <begin position="40"/>
        <end position="75"/>
    </location>
</feature>
<evidence type="ECO:0000256" key="3">
    <source>
        <dbReference type="ARBA" id="ARBA00022989"/>
    </source>
</evidence>
<keyword evidence="4 7" id="KW-0472">Membrane</keyword>
<keyword evidence="2 7" id="KW-0812">Transmembrane</keyword>
<comment type="subcellular location">
    <subcellularLocation>
        <location evidence="1">Membrane</location>
        <topology evidence="1">Multi-pass membrane protein</topology>
    </subcellularLocation>
</comment>
<proteinExistence type="inferred from homology"/>
<feature type="domain" description="Rhodopsin" evidence="8">
    <location>
        <begin position="397"/>
        <end position="631"/>
    </location>
</feature>
<organism evidence="9 10">
    <name type="scientific">Aureobasidium melanogenum</name>
    <name type="common">Aureobasidium pullulans var. melanogenum</name>
    <dbReference type="NCBI Taxonomy" id="46634"/>
    <lineage>
        <taxon>Eukaryota</taxon>
        <taxon>Fungi</taxon>
        <taxon>Dikarya</taxon>
        <taxon>Ascomycota</taxon>
        <taxon>Pezizomycotina</taxon>
        <taxon>Dothideomycetes</taxon>
        <taxon>Dothideomycetidae</taxon>
        <taxon>Dothideales</taxon>
        <taxon>Saccotheciaceae</taxon>
        <taxon>Aureobasidium</taxon>
    </lineage>
</organism>
<feature type="transmembrane region" description="Helical" evidence="7">
    <location>
        <begin position="463"/>
        <end position="482"/>
    </location>
</feature>
<evidence type="ECO:0000256" key="5">
    <source>
        <dbReference type="ARBA" id="ARBA00038359"/>
    </source>
</evidence>
<evidence type="ECO:0000256" key="6">
    <source>
        <dbReference type="SAM" id="MobiDB-lite"/>
    </source>
</evidence>
<reference evidence="9" key="1">
    <citation type="journal article" date="2021" name="J Fungi (Basel)">
        <title>Virulence traits and population genomics of the black yeast Aureobasidium melanogenum.</title>
        <authorList>
            <person name="Cernosa A."/>
            <person name="Sun X."/>
            <person name="Gostincar C."/>
            <person name="Fang C."/>
            <person name="Gunde-Cimerman N."/>
            <person name="Song Z."/>
        </authorList>
    </citation>
    <scope>NUCLEOTIDE SEQUENCE</scope>
    <source>
        <strain evidence="9">EXF-8016</strain>
    </source>
</reference>
<sequence length="632" mass="70932">MRSQKRVHGLDWSTHIPTDGVLEDPDLAIQAGSSTGDMFVNLQRSGPRKRRRHARFDTEDYSARNANRGPSNESSIDVKQLLETYGGLLERSALNWLAHPEEFFKLDDIISTLDEVVGRAFDKALCIFDVAGSSKNHSKMIQVVTAYTFQQEYGRKHMSGSRLKHLRQCGNKFSSLVEIFRCKSILLLMPCTSLLRMNKEALTRMKARMELSNDFGDLEKQLNQHEQLARSLIEFVKQVLLCRVPVREQIRSDGAVVVGVDDTSLAQTHCVNLLSSDIPDTRELHSNHAGASKVSSEGVHSGLLKVLYLFKDHPLSRSALFRATEPQILWAKTGDISSVRIAETNNEEAWTLVMLPSVTEFYGDPPPSIDLSANQEILDDSVVAVLTIIATLAIAFRIIYKKRKGDRSQGDDWFILIALACLFEEYGTAACTLTSNDFGAGRHVWATDTPSLRRVSVALFIHPWIYVVTTFGLKLSVCWTYMRIFSPGTIRSTIKCKTLFDGFLVTCALASFIYGLSVWTPMTVTCRPLRHFWDQYTVASIGKCMNYLSMWAITGIRSAILDLVILLLPIPRVWSLQMSWTRKLGVMGVLALGTLAVTAAIIRLVYMSRMIHEIDITWARGSAQIWTSLEPS</sequence>
<evidence type="ECO:0000256" key="2">
    <source>
        <dbReference type="ARBA" id="ARBA00022692"/>
    </source>
</evidence>
<dbReference type="OrthoDB" id="5429740at2759"/>
<accession>A0A9P8G9K0</accession>
<feature type="transmembrane region" description="Helical" evidence="7">
    <location>
        <begin position="547"/>
        <end position="570"/>
    </location>
</feature>
<dbReference type="PANTHER" id="PTHR33048">
    <property type="entry name" value="PTH11-LIKE INTEGRAL MEMBRANE PROTEIN (AFU_ORTHOLOGUE AFUA_5G11245)"/>
    <property type="match status" value="1"/>
</dbReference>
<feature type="non-terminal residue" evidence="9">
    <location>
        <position position="1"/>
    </location>
</feature>
<dbReference type="GO" id="GO:0016020">
    <property type="term" value="C:membrane"/>
    <property type="evidence" value="ECO:0007669"/>
    <property type="project" value="UniProtKB-SubCell"/>
</dbReference>
<name>A0A9P8G9K0_AURME</name>
<evidence type="ECO:0000313" key="9">
    <source>
        <dbReference type="EMBL" id="KAH0214158.1"/>
    </source>
</evidence>
<feature type="compositionally biased region" description="Polar residues" evidence="6">
    <location>
        <begin position="64"/>
        <end position="75"/>
    </location>
</feature>
<gene>
    <name evidence="9" type="ORF">KCV03_g8547</name>
</gene>
<feature type="transmembrane region" description="Helical" evidence="7">
    <location>
        <begin position="381"/>
        <end position="400"/>
    </location>
</feature>
<dbReference type="InterPro" id="IPR052337">
    <property type="entry name" value="SAT4-like"/>
</dbReference>
<evidence type="ECO:0000313" key="10">
    <source>
        <dbReference type="Proteomes" id="UP000767238"/>
    </source>
</evidence>
<dbReference type="Proteomes" id="UP000767238">
    <property type="component" value="Unassembled WGS sequence"/>
</dbReference>